<evidence type="ECO:0000256" key="2">
    <source>
        <dbReference type="ARBA" id="ARBA00023002"/>
    </source>
</evidence>
<dbReference type="SUPFAM" id="SSF47240">
    <property type="entry name" value="Ferritin-like"/>
    <property type="match status" value="1"/>
</dbReference>
<sequence>MQYELRTQVIEPVRATYTPLVERRGDRPASRYEEGTVDLQATEHFHYRPLWDPAHELYDPGYSVLKLTDPYSFADPRQYYYAPYVTARAQMFDAFSRTLDYIDDHGLFGRMAQEWRDLMIAALLPIRHYEGGAQLISAEGARFAYGTSVEQCLSYAAFDRIGNAQMLSRVGLALGEGDTGPLTEARQSWLERAELQPLRRYVEELLVERDWAVSAFALDLADRLLYPLLYRHLDNAALAAGQSALSLVAQHLHAWFTDHRKWVDALVAAWTGDSEHGAANTEALAAIVRRRLPQAVSAVANLAAAADAAVDTGARAAAEEQAERLRADLAAAGIPTQHKEQA</sequence>
<dbReference type="EMBL" id="CP001738">
    <property type="protein sequence ID" value="ACY96121.1"/>
    <property type="molecule type" value="Genomic_DNA"/>
</dbReference>
<dbReference type="InterPro" id="IPR012348">
    <property type="entry name" value="RNR-like"/>
</dbReference>
<dbReference type="Pfam" id="PF02332">
    <property type="entry name" value="Phenol_Hydrox"/>
    <property type="match status" value="1"/>
</dbReference>
<protein>
    <recommendedName>
        <fullName evidence="1">propane 2-monooxygenase</fullName>
        <ecNumber evidence="1">1.14.13.227</ecNumber>
    </recommendedName>
</protein>
<dbReference type="RefSeq" id="WP_012850905.1">
    <property type="nucleotide sequence ID" value="NC_013510.1"/>
</dbReference>
<dbReference type="eggNOG" id="ENOG502Z7Z9">
    <property type="taxonomic scope" value="Bacteria"/>
</dbReference>
<dbReference type="HOGENOM" id="CLU_833678_0_0_11"/>
<dbReference type="InterPro" id="IPR003430">
    <property type="entry name" value="Phenol_Hydrox"/>
</dbReference>
<keyword evidence="6" id="KW-1185">Reference proteome</keyword>
<dbReference type="Proteomes" id="UP000001918">
    <property type="component" value="Chromosome"/>
</dbReference>
<proteinExistence type="predicted"/>
<name>D1A3J6_THECD</name>
<dbReference type="InterPro" id="IPR009078">
    <property type="entry name" value="Ferritin-like_SF"/>
</dbReference>
<accession>D1A3J6</accession>
<evidence type="ECO:0000313" key="5">
    <source>
        <dbReference type="EMBL" id="ACY96121.1"/>
    </source>
</evidence>
<dbReference type="EC" id="1.14.13.227" evidence="1"/>
<keyword evidence="2 5" id="KW-0560">Oxidoreductase</keyword>
<evidence type="ECO:0000256" key="1">
    <source>
        <dbReference type="ARBA" id="ARBA00012710"/>
    </source>
</evidence>
<keyword evidence="3 5" id="KW-0503">Monooxygenase</keyword>
<dbReference type="KEGG" id="tcu:Tcur_0524"/>
<comment type="catalytic activity">
    <reaction evidence="4">
        <text>propane + NADH + O2 + H(+) = propan-2-ol + NAD(+) + H2O</text>
        <dbReference type="Rhea" id="RHEA:49992"/>
        <dbReference type="ChEBI" id="CHEBI:15377"/>
        <dbReference type="ChEBI" id="CHEBI:15378"/>
        <dbReference type="ChEBI" id="CHEBI:15379"/>
        <dbReference type="ChEBI" id="CHEBI:17824"/>
        <dbReference type="ChEBI" id="CHEBI:32879"/>
        <dbReference type="ChEBI" id="CHEBI:57540"/>
        <dbReference type="ChEBI" id="CHEBI:57945"/>
        <dbReference type="EC" id="1.14.13.227"/>
    </reaction>
</comment>
<evidence type="ECO:0000313" key="6">
    <source>
        <dbReference type="Proteomes" id="UP000001918"/>
    </source>
</evidence>
<dbReference type="STRING" id="471852.Tcur_0524"/>
<evidence type="ECO:0000256" key="4">
    <source>
        <dbReference type="ARBA" id="ARBA00048941"/>
    </source>
</evidence>
<dbReference type="GO" id="GO:0004497">
    <property type="term" value="F:monooxygenase activity"/>
    <property type="evidence" value="ECO:0007669"/>
    <property type="project" value="UniProtKB-KW"/>
</dbReference>
<dbReference type="Gene3D" id="1.10.620.20">
    <property type="entry name" value="Ribonucleotide Reductase, subunit A"/>
    <property type="match status" value="1"/>
</dbReference>
<gene>
    <name evidence="5" type="ordered locus">Tcur_0524</name>
</gene>
<dbReference type="AlphaFoldDB" id="D1A3J6"/>
<dbReference type="OrthoDB" id="9806768at2"/>
<reference evidence="5 6" key="1">
    <citation type="journal article" date="2011" name="Stand. Genomic Sci.">
        <title>Complete genome sequence of Thermomonospora curvata type strain (B9).</title>
        <authorList>
            <person name="Chertkov O."/>
            <person name="Sikorski J."/>
            <person name="Nolan M."/>
            <person name="Lapidus A."/>
            <person name="Lucas S."/>
            <person name="Del Rio T.G."/>
            <person name="Tice H."/>
            <person name="Cheng J.F."/>
            <person name="Goodwin L."/>
            <person name="Pitluck S."/>
            <person name="Liolios K."/>
            <person name="Ivanova N."/>
            <person name="Mavromatis K."/>
            <person name="Mikhailova N."/>
            <person name="Ovchinnikova G."/>
            <person name="Pati A."/>
            <person name="Chen A."/>
            <person name="Palaniappan K."/>
            <person name="Djao O.D."/>
            <person name="Land M."/>
            <person name="Hauser L."/>
            <person name="Chang Y.J."/>
            <person name="Jeffries C.D."/>
            <person name="Brettin T."/>
            <person name="Han C."/>
            <person name="Detter J.C."/>
            <person name="Rohde M."/>
            <person name="Goker M."/>
            <person name="Woyke T."/>
            <person name="Bristow J."/>
            <person name="Eisen J.A."/>
            <person name="Markowitz V."/>
            <person name="Hugenholtz P."/>
            <person name="Klenk H.P."/>
            <person name="Kyrpides N.C."/>
        </authorList>
    </citation>
    <scope>NUCLEOTIDE SEQUENCE [LARGE SCALE GENOMIC DNA]</scope>
    <source>
        <strain evidence="6">ATCC 19995 / DSM 43183 / JCM 3096 / KCTC 9072 / NBRC 15933 / NCIMB 10081 / Henssen B9</strain>
    </source>
</reference>
<evidence type="ECO:0000256" key="3">
    <source>
        <dbReference type="ARBA" id="ARBA00023033"/>
    </source>
</evidence>
<organism evidence="5 6">
    <name type="scientific">Thermomonospora curvata (strain ATCC 19995 / DSM 43183 / JCM 3096 / KCTC 9072 / NBRC 15933 / NCIMB 10081 / Henssen B9)</name>
    <dbReference type="NCBI Taxonomy" id="471852"/>
    <lineage>
        <taxon>Bacteria</taxon>
        <taxon>Bacillati</taxon>
        <taxon>Actinomycetota</taxon>
        <taxon>Actinomycetes</taxon>
        <taxon>Streptosporangiales</taxon>
        <taxon>Thermomonosporaceae</taxon>
        <taxon>Thermomonospora</taxon>
    </lineage>
</organism>